<feature type="domain" description="Glycosyltransferase 2-like" evidence="1">
    <location>
        <begin position="6"/>
        <end position="165"/>
    </location>
</feature>
<dbReference type="EMBL" id="LN906597">
    <property type="protein sequence ID" value="CUT18179.1"/>
    <property type="molecule type" value="Genomic_DNA"/>
</dbReference>
<dbReference type="Proteomes" id="UP000198651">
    <property type="component" value="Chromosome I"/>
</dbReference>
<dbReference type="SUPFAM" id="SSF53448">
    <property type="entry name" value="Nucleotide-diphospho-sugar transferases"/>
    <property type="match status" value="1"/>
</dbReference>
<accession>A0A0S4M327</accession>
<dbReference type="GO" id="GO:0016740">
    <property type="term" value="F:transferase activity"/>
    <property type="evidence" value="ECO:0007669"/>
    <property type="project" value="UniProtKB-KW"/>
</dbReference>
<dbReference type="AlphaFoldDB" id="A0A0S4M327"/>
<proteinExistence type="predicted"/>
<dbReference type="Pfam" id="PF00535">
    <property type="entry name" value="Glycos_transf_2"/>
    <property type="match status" value="1"/>
</dbReference>
<dbReference type="STRING" id="1561003.Ark11_1378"/>
<dbReference type="RefSeq" id="WP_092490626.1">
    <property type="nucleotide sequence ID" value="NZ_LN906597.1"/>
</dbReference>
<evidence type="ECO:0000313" key="3">
    <source>
        <dbReference type="Proteomes" id="UP000198651"/>
    </source>
</evidence>
<sequence>MTSIAVVIPVHNGGETWSHTLSSVQEQSVKVKELIVLDIESTDSTSSVAENHFAKVIPIFAKDWDPWHTRQWGASQTKESEIIVYLSQNCILESNYALEELAETLVSKNSYMVYGRQKCDRNAPTNLSNLYRDFFPAHNCTKEEIAKRLPIAMKFCIYYHAFAAYSKQKLLRLNSSLPNRIFAAEDLLIMDNLIRERKSVSYCAKAAVIRATTPSIKQYFLHSMDRGTAYSKEKNLLSFKDGGLCTTKDISCREKNYPQSREHFKEKIRGIIYRASCEIGYQMGKRRRPNTENWTTEKHGEPLIRGLV</sequence>
<organism evidence="2 3">
    <name type="scientific">Candidatus Ichthyocystis hellenicum</name>
    <dbReference type="NCBI Taxonomy" id="1561003"/>
    <lineage>
        <taxon>Bacteria</taxon>
        <taxon>Pseudomonadati</taxon>
        <taxon>Pseudomonadota</taxon>
        <taxon>Betaproteobacteria</taxon>
        <taxon>Burkholderiales</taxon>
        <taxon>Candidatus Ichthyocystis</taxon>
    </lineage>
</organism>
<dbReference type="Gene3D" id="3.90.550.10">
    <property type="entry name" value="Spore Coat Polysaccharide Biosynthesis Protein SpsA, Chain A"/>
    <property type="match status" value="1"/>
</dbReference>
<dbReference type="InterPro" id="IPR029044">
    <property type="entry name" value="Nucleotide-diphossugar_trans"/>
</dbReference>
<protein>
    <submittedName>
        <fullName evidence="2">Putative Glycosyl transferase family 2 protein</fullName>
    </submittedName>
</protein>
<keyword evidence="3" id="KW-1185">Reference proteome</keyword>
<name>A0A0S4M327_9BURK</name>
<gene>
    <name evidence="2" type="ORF">Ark11_1378</name>
</gene>
<keyword evidence="2" id="KW-0808">Transferase</keyword>
<dbReference type="InterPro" id="IPR050834">
    <property type="entry name" value="Glycosyltransf_2"/>
</dbReference>
<reference evidence="3" key="1">
    <citation type="submission" date="2015-11" db="EMBL/GenBank/DDBJ databases">
        <authorList>
            <person name="Seth-Smith H.M.B."/>
        </authorList>
    </citation>
    <scope>NUCLEOTIDE SEQUENCE [LARGE SCALE GENOMIC DNA]</scope>
    <source>
        <strain evidence="3">2013Ark11</strain>
    </source>
</reference>
<evidence type="ECO:0000259" key="1">
    <source>
        <dbReference type="Pfam" id="PF00535"/>
    </source>
</evidence>
<dbReference type="PANTHER" id="PTHR43685:SF13">
    <property type="entry name" value="O ANTIGEN BIOSYNTHESIS RHAMNOSYLTRANSFERASE RFBN"/>
    <property type="match status" value="1"/>
</dbReference>
<evidence type="ECO:0000313" key="2">
    <source>
        <dbReference type="EMBL" id="CUT18179.1"/>
    </source>
</evidence>
<dbReference type="GO" id="GO:0044010">
    <property type="term" value="P:single-species biofilm formation"/>
    <property type="evidence" value="ECO:0007669"/>
    <property type="project" value="TreeGrafter"/>
</dbReference>
<dbReference type="PANTHER" id="PTHR43685">
    <property type="entry name" value="GLYCOSYLTRANSFERASE"/>
    <property type="match status" value="1"/>
</dbReference>
<dbReference type="InterPro" id="IPR001173">
    <property type="entry name" value="Glyco_trans_2-like"/>
</dbReference>
<dbReference type="OrthoDB" id="9790005at2"/>
<dbReference type="CDD" id="cd00761">
    <property type="entry name" value="Glyco_tranf_GTA_type"/>
    <property type="match status" value="1"/>
</dbReference>